<dbReference type="InterPro" id="IPR007685">
    <property type="entry name" value="RelA_SpoT"/>
</dbReference>
<dbReference type="SUPFAM" id="SSF109604">
    <property type="entry name" value="HD-domain/PDEase-like"/>
    <property type="match status" value="1"/>
</dbReference>
<dbReference type="FunFam" id="1.10.3210.10:FF:000001">
    <property type="entry name" value="GTP pyrophosphokinase RelA"/>
    <property type="match status" value="1"/>
</dbReference>
<comment type="pathway">
    <text evidence="1">Purine metabolism; ppGpp biosynthesis; ppGpp from GTP: step 1/2.</text>
</comment>
<dbReference type="NCBIfam" id="TIGR00691">
    <property type="entry name" value="spoT_relA"/>
    <property type="match status" value="1"/>
</dbReference>
<evidence type="ECO:0000256" key="1">
    <source>
        <dbReference type="ARBA" id="ARBA00004976"/>
    </source>
</evidence>
<dbReference type="InterPro" id="IPR043519">
    <property type="entry name" value="NT_sf"/>
</dbReference>
<dbReference type="FunFam" id="3.10.20.30:FF:000002">
    <property type="entry name" value="GTP pyrophosphokinase (RelA/SpoT)"/>
    <property type="match status" value="1"/>
</dbReference>
<dbReference type="InterPro" id="IPR002912">
    <property type="entry name" value="ACT_dom"/>
</dbReference>
<dbReference type="Gene3D" id="1.10.3210.10">
    <property type="entry name" value="Hypothetical protein af1432"/>
    <property type="match status" value="1"/>
</dbReference>
<evidence type="ECO:0000313" key="8">
    <source>
        <dbReference type="Proteomes" id="UP000178086"/>
    </source>
</evidence>
<dbReference type="Proteomes" id="UP000178086">
    <property type="component" value="Unassembled WGS sequence"/>
</dbReference>
<evidence type="ECO:0000259" key="6">
    <source>
        <dbReference type="PROSITE" id="PS51880"/>
    </source>
</evidence>
<dbReference type="Gene3D" id="3.30.70.260">
    <property type="match status" value="1"/>
</dbReference>
<name>A0A1F2US81_9ACTN</name>
<reference evidence="7 8" key="1">
    <citation type="journal article" date="2016" name="Nat. Commun.">
        <title>Thousands of microbial genomes shed light on interconnected biogeochemical processes in an aquifer system.</title>
        <authorList>
            <person name="Anantharaman K."/>
            <person name="Brown C.T."/>
            <person name="Hug L.A."/>
            <person name="Sharon I."/>
            <person name="Castelle C.J."/>
            <person name="Probst A.J."/>
            <person name="Thomas B.C."/>
            <person name="Singh A."/>
            <person name="Wilkins M.J."/>
            <person name="Karaoz U."/>
            <person name="Brodie E.L."/>
            <person name="Williams K.H."/>
            <person name="Hubbard S.S."/>
            <person name="Banfield J.F."/>
        </authorList>
    </citation>
    <scope>NUCLEOTIDE SEQUENCE [LARGE SCALE GENOMIC DNA]</scope>
</reference>
<comment type="similarity">
    <text evidence="3">Belongs to the relA/spoT family.</text>
</comment>
<dbReference type="GO" id="GO:0005886">
    <property type="term" value="C:plasma membrane"/>
    <property type="evidence" value="ECO:0007669"/>
    <property type="project" value="TreeGrafter"/>
</dbReference>
<dbReference type="InterPro" id="IPR045865">
    <property type="entry name" value="ACT-like_dom_sf"/>
</dbReference>
<dbReference type="AlphaFoldDB" id="A0A1F2US81"/>
<dbReference type="SMART" id="SM00471">
    <property type="entry name" value="HDc"/>
    <property type="match status" value="1"/>
</dbReference>
<dbReference type="SUPFAM" id="SSF81301">
    <property type="entry name" value="Nucleotidyltransferase"/>
    <property type="match status" value="1"/>
</dbReference>
<comment type="catalytic activity">
    <reaction evidence="2">
        <text>GTP + ATP = guanosine 3'-diphosphate 5'-triphosphate + AMP</text>
        <dbReference type="Rhea" id="RHEA:22088"/>
        <dbReference type="ChEBI" id="CHEBI:30616"/>
        <dbReference type="ChEBI" id="CHEBI:37565"/>
        <dbReference type="ChEBI" id="CHEBI:142410"/>
        <dbReference type="ChEBI" id="CHEBI:456215"/>
        <dbReference type="EC" id="2.7.6.5"/>
    </reaction>
</comment>
<dbReference type="InterPro" id="IPR006674">
    <property type="entry name" value="HD_domain"/>
</dbReference>
<dbReference type="InterPro" id="IPR003607">
    <property type="entry name" value="HD/PDEase_dom"/>
</dbReference>
<dbReference type="Pfam" id="PF02824">
    <property type="entry name" value="TGS"/>
    <property type="match status" value="1"/>
</dbReference>
<organism evidence="7 8">
    <name type="scientific">Candidatus Aquicultor primus</name>
    <dbReference type="NCBI Taxonomy" id="1797195"/>
    <lineage>
        <taxon>Bacteria</taxon>
        <taxon>Bacillati</taxon>
        <taxon>Actinomycetota</taxon>
        <taxon>Candidatus Aquicultoria</taxon>
        <taxon>Candidatus Aquicultorales</taxon>
        <taxon>Candidatus Aquicultoraceae</taxon>
        <taxon>Candidatus Aquicultor</taxon>
    </lineage>
</organism>
<dbReference type="Pfam" id="PF19296">
    <property type="entry name" value="RelA_AH_RIS"/>
    <property type="match status" value="1"/>
</dbReference>
<dbReference type="PROSITE" id="PS51831">
    <property type="entry name" value="HD"/>
    <property type="match status" value="1"/>
</dbReference>
<dbReference type="Pfam" id="PF13291">
    <property type="entry name" value="ACT_4"/>
    <property type="match status" value="1"/>
</dbReference>
<dbReference type="Pfam" id="PF13328">
    <property type="entry name" value="HD_4"/>
    <property type="match status" value="1"/>
</dbReference>
<feature type="domain" description="ACT" evidence="4">
    <location>
        <begin position="653"/>
        <end position="727"/>
    </location>
</feature>
<dbReference type="CDD" id="cd05399">
    <property type="entry name" value="NT_Rel-Spo_like"/>
    <property type="match status" value="1"/>
</dbReference>
<evidence type="ECO:0000256" key="3">
    <source>
        <dbReference type="RuleBase" id="RU003847"/>
    </source>
</evidence>
<dbReference type="Gene3D" id="3.30.460.10">
    <property type="entry name" value="Beta Polymerase, domain 2"/>
    <property type="match status" value="1"/>
</dbReference>
<evidence type="ECO:0000259" key="5">
    <source>
        <dbReference type="PROSITE" id="PS51831"/>
    </source>
</evidence>
<dbReference type="CDD" id="cd04876">
    <property type="entry name" value="ACT_RelA-SpoT"/>
    <property type="match status" value="1"/>
</dbReference>
<dbReference type="EMBL" id="MELI01000008">
    <property type="protein sequence ID" value="OFW35752.1"/>
    <property type="molecule type" value="Genomic_DNA"/>
</dbReference>
<dbReference type="InterPro" id="IPR012675">
    <property type="entry name" value="Beta-grasp_dom_sf"/>
</dbReference>
<dbReference type="UniPathway" id="UPA00908">
    <property type="reaction ID" value="UER00884"/>
</dbReference>
<dbReference type="Gene3D" id="3.10.20.30">
    <property type="match status" value="1"/>
</dbReference>
<dbReference type="InterPro" id="IPR004095">
    <property type="entry name" value="TGS"/>
</dbReference>
<dbReference type="CDD" id="cd00077">
    <property type="entry name" value="HDc"/>
    <property type="match status" value="1"/>
</dbReference>
<evidence type="ECO:0008006" key="9">
    <source>
        <dbReference type="Google" id="ProtNLM"/>
    </source>
</evidence>
<comment type="function">
    <text evidence="3">In eubacteria ppGpp (guanosine 3'-diphosphate 5'-diphosphate) is a mediator of the stringent response that coordinates a variety of cellular activities in response to changes in nutritional abundance.</text>
</comment>
<dbReference type="InterPro" id="IPR004811">
    <property type="entry name" value="RelA/Spo_fam"/>
</dbReference>
<dbReference type="InterPro" id="IPR033655">
    <property type="entry name" value="TGS_RelA/SpoT"/>
</dbReference>
<dbReference type="SMART" id="SM00954">
    <property type="entry name" value="RelA_SpoT"/>
    <property type="match status" value="1"/>
</dbReference>
<protein>
    <recommendedName>
        <fullName evidence="9">GTP pyrophosphokinase</fullName>
    </recommendedName>
</protein>
<dbReference type="PANTHER" id="PTHR21262">
    <property type="entry name" value="GUANOSINE-3',5'-BIS DIPHOSPHATE 3'-PYROPHOSPHOHYDROLASE"/>
    <property type="match status" value="1"/>
</dbReference>
<dbReference type="FunFam" id="3.30.460.10:FF:000001">
    <property type="entry name" value="GTP pyrophosphokinase RelA"/>
    <property type="match status" value="1"/>
</dbReference>
<proteinExistence type="inferred from homology"/>
<dbReference type="GO" id="GO:0015970">
    <property type="term" value="P:guanosine tetraphosphate biosynthetic process"/>
    <property type="evidence" value="ECO:0007669"/>
    <property type="project" value="UniProtKB-UniPathway"/>
</dbReference>
<dbReference type="PROSITE" id="PS51671">
    <property type="entry name" value="ACT"/>
    <property type="match status" value="1"/>
</dbReference>
<dbReference type="GO" id="GO:0008728">
    <property type="term" value="F:GTP diphosphokinase activity"/>
    <property type="evidence" value="ECO:0007669"/>
    <property type="project" value="UniProtKB-EC"/>
</dbReference>
<evidence type="ECO:0000313" key="7">
    <source>
        <dbReference type="EMBL" id="OFW35752.1"/>
    </source>
</evidence>
<evidence type="ECO:0000259" key="4">
    <source>
        <dbReference type="PROSITE" id="PS51671"/>
    </source>
</evidence>
<comment type="caution">
    <text evidence="7">The sequence shown here is derived from an EMBL/GenBank/DDBJ whole genome shotgun (WGS) entry which is preliminary data.</text>
</comment>
<dbReference type="InterPro" id="IPR012676">
    <property type="entry name" value="TGS-like"/>
</dbReference>
<feature type="domain" description="TGS" evidence="6">
    <location>
        <begin position="384"/>
        <end position="445"/>
    </location>
</feature>
<gene>
    <name evidence="7" type="ORF">A2074_08410</name>
</gene>
<dbReference type="PROSITE" id="PS51880">
    <property type="entry name" value="TGS"/>
    <property type="match status" value="1"/>
</dbReference>
<accession>A0A1F2US81</accession>
<dbReference type="SUPFAM" id="SSF81271">
    <property type="entry name" value="TGS-like"/>
    <property type="match status" value="1"/>
</dbReference>
<feature type="domain" description="HD" evidence="5">
    <location>
        <begin position="45"/>
        <end position="144"/>
    </location>
</feature>
<dbReference type="CDD" id="cd01668">
    <property type="entry name" value="TGS_RSH"/>
    <property type="match status" value="1"/>
</dbReference>
<dbReference type="Pfam" id="PF04607">
    <property type="entry name" value="RelA_SpoT"/>
    <property type="match status" value="1"/>
</dbReference>
<dbReference type="PANTHER" id="PTHR21262:SF31">
    <property type="entry name" value="GTP PYROPHOSPHOKINASE"/>
    <property type="match status" value="1"/>
</dbReference>
<sequence>MARIRSLINKVKRYNPGADIDAIRKAYNLARKLHVDQYRKSGEDFVSHPVEVADILADLGMDTTTILAALLHDVVEDTSISLDDLRDEVSDDVVALIDGVTKLGKIEFRSREEEQAENLRKMFIAMAKDIRVIIIKLADRLHNMRTIRHLDLPKQQLKARETLEIYAPLAHRLGMMSLKWELEDLSFQVLETKMYDKIQNMVAERRSEREEYLKNVIKSLDNELKAVHIKAEISGRPKHFYSIYEKMVKKGRDFSEIYDLSAVRVLVDSIKDCYGALGIIHAMWKPVPGRFKDFVAMPKFNMYQSLHTTVVGPMGKPLEIQIRTYQMHRTAEYGIAAHWHYKEGGKEGKFDERLTWLRQMLEWQSELNDPRDFMESLKIDLFQDEVYVFTPKGDVINLPAGSTPLDFAYTIHTDVGHRCIGAKVNNQIVTLESKLKTGDFVEILTSKTTSGPSKDWLKIVKSSRARNKIRQWFTKENREESEEAGRDMLHKELRKIEIGMKSPMTVKVLEAVVKELNFTRIEDVYASIGAGKTSAKQVVGRIADAIAKSKDGEKAEADYGIEELQLEITQKRKPRRISRSGIIVKGLDDVLVRVAHCCNPVPGDDIMGFVTRGRGVSVHRSDCSNAKQLKLTAPNRLIEVSWDERRPSAFQVEVEIEALDRPKLLRDVSTVLGDAGVNILSAAVTTTREHIAVLRFIFEIGDISHLQTIIGNVRKVPAVYEVYRVEPNKPRHQKIVAKSGDEGGVKS</sequence>
<dbReference type="InterPro" id="IPR045600">
    <property type="entry name" value="RelA/SpoT_AH_RIS"/>
</dbReference>
<dbReference type="SUPFAM" id="SSF55021">
    <property type="entry name" value="ACT-like"/>
    <property type="match status" value="1"/>
</dbReference>
<evidence type="ECO:0000256" key="2">
    <source>
        <dbReference type="ARBA" id="ARBA00048244"/>
    </source>
</evidence>